<dbReference type="AlphaFoldDB" id="A0A6A6BTS2"/>
<name>A0A6A6BTS2_9PEZI</name>
<keyword evidence="1" id="KW-0472">Membrane</keyword>
<sequence length="92" mass="10291">MHGCAAPGPGIGLLFRSSQYLLFSFLSCDVYHTYRAGSDVLALLGVDHLSHFPFLSIFYFYFLFFFIFFDASTYLVWGAGSRGAKEGAVLDR</sequence>
<organism evidence="2 3">
    <name type="scientific">Aplosporella prunicola CBS 121167</name>
    <dbReference type="NCBI Taxonomy" id="1176127"/>
    <lineage>
        <taxon>Eukaryota</taxon>
        <taxon>Fungi</taxon>
        <taxon>Dikarya</taxon>
        <taxon>Ascomycota</taxon>
        <taxon>Pezizomycotina</taxon>
        <taxon>Dothideomycetes</taxon>
        <taxon>Dothideomycetes incertae sedis</taxon>
        <taxon>Botryosphaeriales</taxon>
        <taxon>Aplosporellaceae</taxon>
        <taxon>Aplosporella</taxon>
    </lineage>
</organism>
<feature type="transmembrane region" description="Helical" evidence="1">
    <location>
        <begin position="57"/>
        <end position="77"/>
    </location>
</feature>
<dbReference type="Proteomes" id="UP000799438">
    <property type="component" value="Unassembled WGS sequence"/>
</dbReference>
<keyword evidence="3" id="KW-1185">Reference proteome</keyword>
<keyword evidence="1" id="KW-1133">Transmembrane helix</keyword>
<evidence type="ECO:0000313" key="3">
    <source>
        <dbReference type="Proteomes" id="UP000799438"/>
    </source>
</evidence>
<protein>
    <submittedName>
        <fullName evidence="2">Uncharacterized protein</fullName>
    </submittedName>
</protein>
<dbReference type="GeneID" id="54302847"/>
<proteinExistence type="predicted"/>
<evidence type="ECO:0000313" key="2">
    <source>
        <dbReference type="EMBL" id="KAF2147208.1"/>
    </source>
</evidence>
<accession>A0A6A6BTS2</accession>
<dbReference type="EMBL" id="ML995474">
    <property type="protein sequence ID" value="KAF2147208.1"/>
    <property type="molecule type" value="Genomic_DNA"/>
</dbReference>
<reference evidence="2" key="1">
    <citation type="journal article" date="2020" name="Stud. Mycol.">
        <title>101 Dothideomycetes genomes: a test case for predicting lifestyles and emergence of pathogens.</title>
        <authorList>
            <person name="Haridas S."/>
            <person name="Albert R."/>
            <person name="Binder M."/>
            <person name="Bloem J."/>
            <person name="Labutti K."/>
            <person name="Salamov A."/>
            <person name="Andreopoulos B."/>
            <person name="Baker S."/>
            <person name="Barry K."/>
            <person name="Bills G."/>
            <person name="Bluhm B."/>
            <person name="Cannon C."/>
            <person name="Castanera R."/>
            <person name="Culley D."/>
            <person name="Daum C."/>
            <person name="Ezra D."/>
            <person name="Gonzalez J."/>
            <person name="Henrissat B."/>
            <person name="Kuo A."/>
            <person name="Liang C."/>
            <person name="Lipzen A."/>
            <person name="Lutzoni F."/>
            <person name="Magnuson J."/>
            <person name="Mondo S."/>
            <person name="Nolan M."/>
            <person name="Ohm R."/>
            <person name="Pangilinan J."/>
            <person name="Park H.-J."/>
            <person name="Ramirez L."/>
            <person name="Alfaro M."/>
            <person name="Sun H."/>
            <person name="Tritt A."/>
            <person name="Yoshinaga Y."/>
            <person name="Zwiers L.-H."/>
            <person name="Turgeon B."/>
            <person name="Goodwin S."/>
            <person name="Spatafora J."/>
            <person name="Crous P."/>
            <person name="Grigoriev I."/>
        </authorList>
    </citation>
    <scope>NUCLEOTIDE SEQUENCE</scope>
    <source>
        <strain evidence="2">CBS 121167</strain>
    </source>
</reference>
<gene>
    <name evidence="2" type="ORF">K452DRAFT_3404</name>
</gene>
<evidence type="ECO:0000256" key="1">
    <source>
        <dbReference type="SAM" id="Phobius"/>
    </source>
</evidence>
<keyword evidence="1" id="KW-0812">Transmembrane</keyword>
<dbReference type="RefSeq" id="XP_033402916.1">
    <property type="nucleotide sequence ID" value="XM_033545342.1"/>
</dbReference>